<evidence type="ECO:0000313" key="2">
    <source>
        <dbReference type="EMBL" id="AFL87179.1"/>
    </source>
</evidence>
<organism evidence="2 3">
    <name type="scientific">Terriglobus roseus (strain DSM 18391 / NRRL B-41598 / KBS 63)</name>
    <dbReference type="NCBI Taxonomy" id="926566"/>
    <lineage>
        <taxon>Bacteria</taxon>
        <taxon>Pseudomonadati</taxon>
        <taxon>Acidobacteriota</taxon>
        <taxon>Terriglobia</taxon>
        <taxon>Terriglobales</taxon>
        <taxon>Acidobacteriaceae</taxon>
        <taxon>Terriglobus</taxon>
    </lineage>
</organism>
<accession>I3ZD61</accession>
<keyword evidence="3" id="KW-1185">Reference proteome</keyword>
<feature type="region of interest" description="Disordered" evidence="1">
    <location>
        <begin position="1"/>
        <end position="20"/>
    </location>
</feature>
<dbReference type="STRING" id="926566.Terro_0852"/>
<dbReference type="KEGG" id="trs:Terro_0852"/>
<dbReference type="PATRIC" id="fig|926566.3.peg.834"/>
<gene>
    <name evidence="2" type="ordered locus">Terro_0852</name>
</gene>
<proteinExistence type="predicted"/>
<dbReference type="RefSeq" id="WP_014784748.1">
    <property type="nucleotide sequence ID" value="NC_018014.1"/>
</dbReference>
<evidence type="ECO:0000313" key="3">
    <source>
        <dbReference type="Proteomes" id="UP000006056"/>
    </source>
</evidence>
<dbReference type="HOGENOM" id="CLU_052035_0_0_0"/>
<name>I3ZD61_TERRK</name>
<sequence length="417" mass="45206">MSTAGTGVTAEMETRNEERSANTAAAMDIVVCLGPWYEDAPENVLSPLLLTLQQALGDRASRTLIAYPASDPQAQSWQHDGLLLQPYLPSSKMHQLAVQTATSYLSLYEIMRAHESACGILLGAEAQSLQAPAIRGMVEAVCDRGADLGLACYDITPYEGLVNASMLYPLTRAIFQVKATFPLALDLAMSSRMAERMAAAAQKCTAAGQPEALVWPAAEAATAGFTVAEVSAGVRDLPHPTGGDLSSLLNTVASSVFSDIEAKASFWQRTRPSLPLLEIEAVPSQTRTADPVGPEEITELVEGFRIAYGNLHEIWSLVLPPQTLLGLKRLSRASAEEFAMPDALWVRIVYDFVLAHRLRTINRGHLMGSLTPLYLAWVASHIIAGANGSSLDTLARAFEADKPYLVSRWRWPDRFNP</sequence>
<dbReference type="eggNOG" id="COG0463">
    <property type="taxonomic scope" value="Bacteria"/>
</dbReference>
<dbReference type="AlphaFoldDB" id="I3ZD61"/>
<dbReference type="Proteomes" id="UP000006056">
    <property type="component" value="Chromosome"/>
</dbReference>
<protein>
    <submittedName>
        <fullName evidence="2">Uncharacterized protein</fullName>
    </submittedName>
</protein>
<reference evidence="2 3" key="1">
    <citation type="submission" date="2012-06" db="EMBL/GenBank/DDBJ databases">
        <title>Complete genome of Terriglobus roseus DSM 18391.</title>
        <authorList>
            <consortium name="US DOE Joint Genome Institute (JGI-PGF)"/>
            <person name="Lucas S."/>
            <person name="Copeland A."/>
            <person name="Lapidus A."/>
            <person name="Glavina del Rio T."/>
            <person name="Dalin E."/>
            <person name="Tice H."/>
            <person name="Bruce D."/>
            <person name="Goodwin L."/>
            <person name="Pitluck S."/>
            <person name="Peters L."/>
            <person name="Mikhailova N."/>
            <person name="Munk A.C.C."/>
            <person name="Kyrpides N."/>
            <person name="Mavromatis K."/>
            <person name="Ivanova N."/>
            <person name="Brettin T."/>
            <person name="Detter J.C."/>
            <person name="Han C."/>
            <person name="Larimer F."/>
            <person name="Land M."/>
            <person name="Hauser L."/>
            <person name="Markowitz V."/>
            <person name="Cheng J.-F."/>
            <person name="Hugenholtz P."/>
            <person name="Woyke T."/>
            <person name="Wu D."/>
            <person name="Brambilla E."/>
            <person name="Klenk H.-P."/>
            <person name="Eisen J.A."/>
        </authorList>
    </citation>
    <scope>NUCLEOTIDE SEQUENCE [LARGE SCALE GENOMIC DNA]</scope>
    <source>
        <strain evidence="3">DSM 18391 / NRRL B-41598 / KBS 63</strain>
    </source>
</reference>
<evidence type="ECO:0000256" key="1">
    <source>
        <dbReference type="SAM" id="MobiDB-lite"/>
    </source>
</evidence>
<dbReference type="EMBL" id="CP003379">
    <property type="protein sequence ID" value="AFL87179.1"/>
    <property type="molecule type" value="Genomic_DNA"/>
</dbReference>